<accession>A0A1H9YEU0</accession>
<evidence type="ECO:0000313" key="2">
    <source>
        <dbReference type="Proteomes" id="UP000181981"/>
    </source>
</evidence>
<evidence type="ECO:0000313" key="1">
    <source>
        <dbReference type="EMBL" id="SES67419.1"/>
    </source>
</evidence>
<reference evidence="1 2" key="1">
    <citation type="submission" date="2016-10" db="EMBL/GenBank/DDBJ databases">
        <authorList>
            <person name="de Groot N.N."/>
        </authorList>
    </citation>
    <scope>NUCLEOTIDE SEQUENCE [LARGE SCALE GENOMIC DNA]</scope>
    <source>
        <strain evidence="1 2">DSM 25947</strain>
    </source>
</reference>
<dbReference type="Proteomes" id="UP000181981">
    <property type="component" value="Unassembled WGS sequence"/>
</dbReference>
<dbReference type="AlphaFoldDB" id="A0A1H9YEU0"/>
<organism evidence="1 2">
    <name type="scientific">Draconibacterium orientale</name>
    <dbReference type="NCBI Taxonomy" id="1168034"/>
    <lineage>
        <taxon>Bacteria</taxon>
        <taxon>Pseudomonadati</taxon>
        <taxon>Bacteroidota</taxon>
        <taxon>Bacteroidia</taxon>
        <taxon>Marinilabiliales</taxon>
        <taxon>Prolixibacteraceae</taxon>
        <taxon>Draconibacterium</taxon>
    </lineage>
</organism>
<sequence length="46" mass="5317">MSKKACKKKDFQDKEDPKYSCKKCGAKVKKEDKVCKPKKIAIQKVE</sequence>
<proteinExistence type="predicted"/>
<gene>
    <name evidence="1" type="ORF">SAMN05444285_101154</name>
</gene>
<name>A0A1H9YEU0_9BACT</name>
<dbReference type="EMBL" id="FOHT01000001">
    <property type="protein sequence ID" value="SES67419.1"/>
    <property type="molecule type" value="Genomic_DNA"/>
</dbReference>
<protein>
    <submittedName>
        <fullName evidence="1">Uncharacterized protein</fullName>
    </submittedName>
</protein>